<dbReference type="VEuPathDB" id="FungiDB:GMDG_07415"/>
<feature type="transmembrane region" description="Helical" evidence="2">
    <location>
        <begin position="97"/>
        <end position="116"/>
    </location>
</feature>
<dbReference type="Proteomes" id="UP000077154">
    <property type="component" value="Unassembled WGS sequence"/>
</dbReference>
<dbReference type="PANTHER" id="PTHR35152">
    <property type="entry name" value="DOMAIN SIGNALLING PROTEIN, PUTATIVE (AFU_ORTHOLOGUE AFUA_5G11310)-RELATED"/>
    <property type="match status" value="1"/>
</dbReference>
<sequence>MMDNAIDWKEWEGRIVRREFTPGFVVLSYVVSFIGAWTTLELLHWRTAEKGLYNWSLLFSSSISMGGIAIWCMHYIGNRAIVLGDGHLGIQIAYNQGFTALSFFVPIIVLLAAFMAVGSGDKISKVRLPVGGALAGLAICGMHYLGQAGISNYTCVYTVGYVVGSVVIAVFASITALWVFFALRAAWTDLWWKRAMCGVILACAVFGMHWVASVGTNYRLKMVDPTKSHDIPRNSTVIVIIVLSAAACVIILGLTIITQRRRTRSANRAQQVLLASAIFDLNGRLLVTPEGLLPNQKVTTSYIEWSFDEVFGTSHPVFQWIFRTTRNWSSISTLLPGMRTHLQQAKKYRPGLQSETDPHGSEDGYTENYSVIFRELFCTAAADLAEQLNQPLENVGVLFDEIFNTGEMHNSESGPRGKGSKPSADEETNIAAARVLSSKGQLLALVRSVDKTEADHLTASGYRFADIKDVAPILSRSMQINCDDLPGQLTNMYEYSKDTPIMNPGVHLALFALRACVRGGFDILVPKNRRNQLPAIQLPIDSLRIWETEYLSQLDGLSVSACLKFLNAKSPNAFTVSKEQQVFAIEFRDSLVALKDEINDPVFNDALLIAQPLTVPCRGPNPDAPPGRAAILAFRLIVPIQFRAHGQKLEFVPLSFFRTQQYVYRNSPDHHHFTRKVHREFASILSRRRASVDDGHKSIMSSSGRRESSEGFKRLGSVYGDSAMEIPMPMPPPRAQRRFLGVRFGRRHAERGPLTPPRLSLESGSEAMLAEEHFGGIMVSQEVSVIVGREEGGGGDDGLGGTELVKMPPQAQMGTRGGAMKEMDEPETYVDRLIAICVKARG</sequence>
<dbReference type="OrthoDB" id="264015at2759"/>
<dbReference type="RefSeq" id="XP_024324318.1">
    <property type="nucleotide sequence ID" value="XM_024467832.1"/>
</dbReference>
<protein>
    <recommendedName>
        <fullName evidence="3">MHYT domain-containing protein</fullName>
    </recommendedName>
</protein>
<feature type="region of interest" description="Disordered" evidence="1">
    <location>
        <begin position="407"/>
        <end position="426"/>
    </location>
</feature>
<name>A0A177ACY4_9PEZI</name>
<evidence type="ECO:0000259" key="3">
    <source>
        <dbReference type="PROSITE" id="PS50924"/>
    </source>
</evidence>
<accession>A0A177ACY4</accession>
<evidence type="ECO:0000256" key="2">
    <source>
        <dbReference type="SAM" id="Phobius"/>
    </source>
</evidence>
<dbReference type="Pfam" id="PF03707">
    <property type="entry name" value="MHYT"/>
    <property type="match status" value="2"/>
</dbReference>
<dbReference type="EMBL" id="KV441394">
    <property type="protein sequence ID" value="OAF59034.1"/>
    <property type="molecule type" value="Genomic_DNA"/>
</dbReference>
<dbReference type="AlphaFoldDB" id="A0A177ACY4"/>
<dbReference type="GeneID" id="36287270"/>
<reference evidence="4" key="1">
    <citation type="submission" date="2016-03" db="EMBL/GenBank/DDBJ databases">
        <title>Updated assembly of Pseudogymnoascus destructans, the fungus causing white-nose syndrome of bats.</title>
        <authorList>
            <person name="Palmer J.M."/>
            <person name="Drees K.P."/>
            <person name="Foster J.T."/>
            <person name="Lindner D.L."/>
        </authorList>
    </citation>
    <scope>NUCLEOTIDE SEQUENCE [LARGE SCALE GENOMIC DNA]</scope>
    <source>
        <strain evidence="4">20631-21</strain>
    </source>
</reference>
<dbReference type="InterPro" id="IPR005330">
    <property type="entry name" value="MHYT_dom"/>
</dbReference>
<dbReference type="eggNOG" id="ENOG502QTP5">
    <property type="taxonomic scope" value="Eukaryota"/>
</dbReference>
<organism evidence="4">
    <name type="scientific">Pseudogymnoascus destructans</name>
    <dbReference type="NCBI Taxonomy" id="655981"/>
    <lineage>
        <taxon>Eukaryota</taxon>
        <taxon>Fungi</taxon>
        <taxon>Dikarya</taxon>
        <taxon>Ascomycota</taxon>
        <taxon>Pezizomycotina</taxon>
        <taxon>Leotiomycetes</taxon>
        <taxon>Thelebolales</taxon>
        <taxon>Thelebolaceae</taxon>
        <taxon>Pseudogymnoascus</taxon>
    </lineage>
</organism>
<feature type="transmembrane region" description="Helical" evidence="2">
    <location>
        <begin position="20"/>
        <end position="40"/>
    </location>
</feature>
<keyword evidence="2" id="KW-1133">Transmembrane helix</keyword>
<evidence type="ECO:0000256" key="1">
    <source>
        <dbReference type="SAM" id="MobiDB-lite"/>
    </source>
</evidence>
<feature type="region of interest" description="Disordered" evidence="1">
    <location>
        <begin position="792"/>
        <end position="821"/>
    </location>
</feature>
<gene>
    <name evidence="4" type="ORF">VC83_04197</name>
</gene>
<proteinExistence type="predicted"/>
<evidence type="ECO:0000313" key="4">
    <source>
        <dbReference type="EMBL" id="OAF59034.1"/>
    </source>
</evidence>
<feature type="transmembrane region" description="Helical" evidence="2">
    <location>
        <begin position="195"/>
        <end position="215"/>
    </location>
</feature>
<keyword evidence="2" id="KW-0812">Transmembrane</keyword>
<feature type="transmembrane region" description="Helical" evidence="2">
    <location>
        <begin position="158"/>
        <end position="183"/>
    </location>
</feature>
<feature type="transmembrane region" description="Helical" evidence="2">
    <location>
        <begin position="235"/>
        <end position="258"/>
    </location>
</feature>
<keyword evidence="2" id="KW-0472">Membrane</keyword>
<feature type="transmembrane region" description="Helical" evidence="2">
    <location>
        <begin position="128"/>
        <end position="146"/>
    </location>
</feature>
<dbReference type="PANTHER" id="PTHR35152:SF1">
    <property type="entry name" value="DOMAIN SIGNALLING PROTEIN, PUTATIVE (AFU_ORTHOLOGUE AFUA_5G11310)-RELATED"/>
    <property type="match status" value="1"/>
</dbReference>
<dbReference type="PROSITE" id="PS50924">
    <property type="entry name" value="MHYT"/>
    <property type="match status" value="1"/>
</dbReference>
<feature type="domain" description="MHYT" evidence="3">
    <location>
        <begin position="20"/>
        <end position="219"/>
    </location>
</feature>
<feature type="transmembrane region" description="Helical" evidence="2">
    <location>
        <begin position="52"/>
        <end position="77"/>
    </location>
</feature>